<dbReference type="HOGENOM" id="CLU_3394417_0_0_1"/>
<evidence type="ECO:0000256" key="1">
    <source>
        <dbReference type="SAM" id="MobiDB-lite"/>
    </source>
</evidence>
<evidence type="ECO:0000313" key="3">
    <source>
        <dbReference type="Proteomes" id="UP000019132"/>
    </source>
</evidence>
<evidence type="ECO:0000313" key="2">
    <source>
        <dbReference type="EnsemblProtists" id="PYU1_T008969"/>
    </source>
</evidence>
<name>K3WVH1_GLOUD</name>
<keyword evidence="3" id="KW-1185">Reference proteome</keyword>
<sequence>MVAEAEPSNSQGRPCLSNSRAGSLVEKKARPK</sequence>
<reference evidence="2" key="3">
    <citation type="submission" date="2015-02" db="UniProtKB">
        <authorList>
            <consortium name="EnsemblProtists"/>
        </authorList>
    </citation>
    <scope>IDENTIFICATION</scope>
    <source>
        <strain evidence="2">DAOM BR144</strain>
    </source>
</reference>
<organism evidence="2 3">
    <name type="scientific">Globisporangium ultimum (strain ATCC 200006 / CBS 805.95 / DAOM BR144)</name>
    <name type="common">Pythium ultimum</name>
    <dbReference type="NCBI Taxonomy" id="431595"/>
    <lineage>
        <taxon>Eukaryota</taxon>
        <taxon>Sar</taxon>
        <taxon>Stramenopiles</taxon>
        <taxon>Oomycota</taxon>
        <taxon>Peronosporomycetes</taxon>
        <taxon>Pythiales</taxon>
        <taxon>Pythiaceae</taxon>
        <taxon>Globisporangium</taxon>
    </lineage>
</organism>
<dbReference type="Proteomes" id="UP000019132">
    <property type="component" value="Unassembled WGS sequence"/>
</dbReference>
<reference evidence="3" key="2">
    <citation type="submission" date="2010-04" db="EMBL/GenBank/DDBJ databases">
        <authorList>
            <person name="Buell R."/>
            <person name="Hamilton J."/>
            <person name="Hostetler J."/>
        </authorList>
    </citation>
    <scope>NUCLEOTIDE SEQUENCE [LARGE SCALE GENOMIC DNA]</scope>
    <source>
        <strain evidence="3">DAOM:BR144</strain>
    </source>
</reference>
<reference evidence="3" key="1">
    <citation type="journal article" date="2010" name="Genome Biol.">
        <title>Genome sequence of the necrotrophic plant pathogen Pythium ultimum reveals original pathogenicity mechanisms and effector repertoire.</title>
        <authorList>
            <person name="Levesque C.A."/>
            <person name="Brouwer H."/>
            <person name="Cano L."/>
            <person name="Hamilton J.P."/>
            <person name="Holt C."/>
            <person name="Huitema E."/>
            <person name="Raffaele S."/>
            <person name="Robideau G.P."/>
            <person name="Thines M."/>
            <person name="Win J."/>
            <person name="Zerillo M.M."/>
            <person name="Beakes G.W."/>
            <person name="Boore J.L."/>
            <person name="Busam D."/>
            <person name="Dumas B."/>
            <person name="Ferriera S."/>
            <person name="Fuerstenberg S.I."/>
            <person name="Gachon C.M."/>
            <person name="Gaulin E."/>
            <person name="Govers F."/>
            <person name="Grenville-Briggs L."/>
            <person name="Horner N."/>
            <person name="Hostetler J."/>
            <person name="Jiang R.H."/>
            <person name="Johnson J."/>
            <person name="Krajaejun T."/>
            <person name="Lin H."/>
            <person name="Meijer H.J."/>
            <person name="Moore B."/>
            <person name="Morris P."/>
            <person name="Phuntmart V."/>
            <person name="Puiu D."/>
            <person name="Shetty J."/>
            <person name="Stajich J.E."/>
            <person name="Tripathy S."/>
            <person name="Wawra S."/>
            <person name="van West P."/>
            <person name="Whitty B.R."/>
            <person name="Coutinho P.M."/>
            <person name="Henrissat B."/>
            <person name="Martin F."/>
            <person name="Thomas P.D."/>
            <person name="Tyler B.M."/>
            <person name="De Vries R.P."/>
            <person name="Kamoun S."/>
            <person name="Yandell M."/>
            <person name="Tisserat N."/>
            <person name="Buell C.R."/>
        </authorList>
    </citation>
    <scope>NUCLEOTIDE SEQUENCE</scope>
    <source>
        <strain evidence="3">DAOM:BR144</strain>
    </source>
</reference>
<protein>
    <submittedName>
        <fullName evidence="2">Uncharacterized protein</fullName>
    </submittedName>
</protein>
<proteinExistence type="predicted"/>
<feature type="region of interest" description="Disordered" evidence="1">
    <location>
        <begin position="1"/>
        <end position="32"/>
    </location>
</feature>
<dbReference type="VEuPathDB" id="FungiDB:PYU1_G008951"/>
<feature type="compositionally biased region" description="Polar residues" evidence="1">
    <location>
        <begin position="7"/>
        <end position="21"/>
    </location>
</feature>
<dbReference type="EnsemblProtists" id="PYU1_T008969">
    <property type="protein sequence ID" value="PYU1_T008969"/>
    <property type="gene ID" value="PYU1_G008951"/>
</dbReference>
<accession>K3WVH1</accession>
<dbReference type="EMBL" id="GL376599">
    <property type="status" value="NOT_ANNOTATED_CDS"/>
    <property type="molecule type" value="Genomic_DNA"/>
</dbReference>
<dbReference type="InParanoid" id="K3WVH1"/>
<dbReference type="AlphaFoldDB" id="K3WVH1"/>